<dbReference type="PhylomeDB" id="A0A022QFR2"/>
<keyword evidence="4" id="KW-1185">Reference proteome</keyword>
<dbReference type="Pfam" id="PF14144">
    <property type="entry name" value="DOG1"/>
    <property type="match status" value="1"/>
</dbReference>
<protein>
    <recommendedName>
        <fullName evidence="2">DOG1 domain-containing protein</fullName>
    </recommendedName>
</protein>
<feature type="domain" description="DOG1" evidence="2">
    <location>
        <begin position="6"/>
        <end position="225"/>
    </location>
</feature>
<dbReference type="eggNOG" id="ENOG502RY29">
    <property type="taxonomic scope" value="Eukaryota"/>
</dbReference>
<accession>A0A022QFR2</accession>
<dbReference type="InterPro" id="IPR051886">
    <property type="entry name" value="Seed_Dev/Stress_Resp_Reg"/>
</dbReference>
<dbReference type="GO" id="GO:0006351">
    <property type="term" value="P:DNA-templated transcription"/>
    <property type="evidence" value="ECO:0007669"/>
    <property type="project" value="InterPro"/>
</dbReference>
<dbReference type="KEGG" id="egt:105969850"/>
<gene>
    <name evidence="3" type="ORF">MIMGU_mgv1a026861mg</name>
</gene>
<dbReference type="OMA" id="NEQRCKN"/>
<organism evidence="3 4">
    <name type="scientific">Erythranthe guttata</name>
    <name type="common">Yellow monkey flower</name>
    <name type="synonym">Mimulus guttatus</name>
    <dbReference type="NCBI Taxonomy" id="4155"/>
    <lineage>
        <taxon>Eukaryota</taxon>
        <taxon>Viridiplantae</taxon>
        <taxon>Streptophyta</taxon>
        <taxon>Embryophyta</taxon>
        <taxon>Tracheophyta</taxon>
        <taxon>Spermatophyta</taxon>
        <taxon>Magnoliopsida</taxon>
        <taxon>eudicotyledons</taxon>
        <taxon>Gunneridae</taxon>
        <taxon>Pentapetalae</taxon>
        <taxon>asterids</taxon>
        <taxon>lamiids</taxon>
        <taxon>Lamiales</taxon>
        <taxon>Phrymaceae</taxon>
        <taxon>Erythranthe</taxon>
    </lineage>
</organism>
<keyword evidence="1" id="KW-0175">Coiled coil</keyword>
<feature type="coiled-coil region" evidence="1">
    <location>
        <begin position="104"/>
        <end position="138"/>
    </location>
</feature>
<dbReference type="InterPro" id="IPR025422">
    <property type="entry name" value="TGA_domain"/>
</dbReference>
<evidence type="ECO:0000256" key="1">
    <source>
        <dbReference type="SAM" id="Coils"/>
    </source>
</evidence>
<dbReference type="PANTHER" id="PTHR46354:SF13">
    <property type="entry name" value="PROTEIN DOG1-LIKE 4"/>
    <property type="match status" value="1"/>
</dbReference>
<sequence length="232" mass="27084">MAEITDQSFEAFQSRWLIGQEHHLHDLLQVIESGDEENEQRCKNLIDDNISHYKQYFEAKTRLVRQDVFLVLAPTWISSLERAHLWIGGFRPRLAFLIVINNVLDLTEDQTQRINQGLEEIKEEENELTNEFDKVQERMISSSVVQLARQMGRPRNGVWDHSMETAVDMLRVSIEDVVECADFLRRKSGIIILEILNPTQCLRFLAAAAKLQINLRRLGMQRDERRLGYGYS</sequence>
<dbReference type="Proteomes" id="UP000030748">
    <property type="component" value="Unassembled WGS sequence"/>
</dbReference>
<proteinExistence type="predicted"/>
<dbReference type="EMBL" id="KI631600">
    <property type="protein sequence ID" value="EYU26796.1"/>
    <property type="molecule type" value="Genomic_DNA"/>
</dbReference>
<dbReference type="STRING" id="4155.A0A022QFR2"/>
<dbReference type="PANTHER" id="PTHR46354">
    <property type="entry name" value="DOG1 DOMAIN-CONTAINING PROTEIN"/>
    <property type="match status" value="1"/>
</dbReference>
<name>A0A022QFR2_ERYGU</name>
<dbReference type="PROSITE" id="PS51806">
    <property type="entry name" value="DOG1"/>
    <property type="match status" value="1"/>
</dbReference>
<dbReference type="OrthoDB" id="781635at2759"/>
<dbReference type="AlphaFoldDB" id="A0A022QFR2"/>
<reference evidence="3 4" key="1">
    <citation type="journal article" date="2013" name="Proc. Natl. Acad. Sci. U.S.A.">
        <title>Fine-scale variation in meiotic recombination in Mimulus inferred from population shotgun sequencing.</title>
        <authorList>
            <person name="Hellsten U."/>
            <person name="Wright K.M."/>
            <person name="Jenkins J."/>
            <person name="Shu S."/>
            <person name="Yuan Y."/>
            <person name="Wessler S.R."/>
            <person name="Schmutz J."/>
            <person name="Willis J.H."/>
            <person name="Rokhsar D.S."/>
        </authorList>
    </citation>
    <scope>NUCLEOTIDE SEQUENCE [LARGE SCALE GENOMIC DNA]</scope>
    <source>
        <strain evidence="4">cv. DUN x IM62</strain>
    </source>
</reference>
<evidence type="ECO:0000313" key="4">
    <source>
        <dbReference type="Proteomes" id="UP000030748"/>
    </source>
</evidence>
<evidence type="ECO:0000313" key="3">
    <source>
        <dbReference type="EMBL" id="EYU26796.1"/>
    </source>
</evidence>
<evidence type="ECO:0000259" key="2">
    <source>
        <dbReference type="PROSITE" id="PS51806"/>
    </source>
</evidence>
<dbReference type="GO" id="GO:0043565">
    <property type="term" value="F:sequence-specific DNA binding"/>
    <property type="evidence" value="ECO:0007669"/>
    <property type="project" value="InterPro"/>
</dbReference>